<sequence>MKFYTFVLVACAFIATTKCLLATDREDKMKIHNVCVAETGVSQEFIDKMIAGEFCDDTNFKNYLVCFLKNDGVFLDNGELKADGANRQIREFADDEDTVSGFMANCAVQMATVEESAFHYSKCMYNTLYG</sequence>
<dbReference type="SMART" id="SM00708">
    <property type="entry name" value="PhBP"/>
    <property type="match status" value="1"/>
</dbReference>
<protein>
    <submittedName>
        <fullName evidence="2">Odorant binding protein 19</fullName>
    </submittedName>
</protein>
<reference evidence="2" key="1">
    <citation type="journal article" date="2015" name="BMC Genomics">
        <title>Candidate chemosensory genes identified in Colaphellus bowringi by antennal transcriptome analysis.</title>
        <authorList>
            <person name="Li X.M."/>
            <person name="Zhu X.Y."/>
            <person name="Wang Z.Q."/>
            <person name="Wang Y."/>
            <person name="He P."/>
            <person name="Chen G."/>
            <person name="Sun L."/>
            <person name="Deng D.G."/>
            <person name="Zhang Y.N."/>
        </authorList>
    </citation>
    <scope>NUCLEOTIDE SEQUENCE</scope>
</reference>
<dbReference type="AlphaFoldDB" id="A0A0S3J392"/>
<dbReference type="Gene3D" id="1.10.238.20">
    <property type="entry name" value="Pheromone/general odorant binding protein domain"/>
    <property type="match status" value="1"/>
</dbReference>
<feature type="signal peptide" evidence="1">
    <location>
        <begin position="1"/>
        <end position="22"/>
    </location>
</feature>
<organism evidence="2">
    <name type="scientific">Colaphellus bowringi</name>
    <dbReference type="NCBI Taxonomy" id="561076"/>
    <lineage>
        <taxon>Eukaryota</taxon>
        <taxon>Metazoa</taxon>
        <taxon>Ecdysozoa</taxon>
        <taxon>Arthropoda</taxon>
        <taxon>Hexapoda</taxon>
        <taxon>Insecta</taxon>
        <taxon>Pterygota</taxon>
        <taxon>Neoptera</taxon>
        <taxon>Endopterygota</taxon>
        <taxon>Coleoptera</taxon>
        <taxon>Polyphaga</taxon>
        <taxon>Cucujiformia</taxon>
        <taxon>Chrysomeloidea</taxon>
        <taxon>Chrysomelidae</taxon>
        <taxon>Chrysomelinae</taxon>
        <taxon>Chrysomelini</taxon>
        <taxon>Colaphellus</taxon>
    </lineage>
</organism>
<accession>A0A0S3J392</accession>
<proteinExistence type="evidence at transcript level"/>
<keyword evidence="1" id="KW-0732">Signal</keyword>
<name>A0A0S3J392_9CUCU</name>
<dbReference type="Pfam" id="PF01395">
    <property type="entry name" value="PBP_GOBP"/>
    <property type="match status" value="1"/>
</dbReference>
<dbReference type="InterPro" id="IPR006170">
    <property type="entry name" value="PBP/GOBP"/>
</dbReference>
<reference evidence="2" key="2">
    <citation type="submission" date="2015-08" db="EMBL/GenBank/DDBJ databases">
        <authorList>
            <person name="Babu N.S."/>
            <person name="Beckwith C.J."/>
            <person name="Beseler K.G."/>
            <person name="Brison A."/>
            <person name="Carone J.V."/>
            <person name="Caskin T.P."/>
            <person name="Diamond M."/>
            <person name="Durham M.E."/>
            <person name="Foxe J.M."/>
            <person name="Go M."/>
            <person name="Henderson B.A."/>
            <person name="Jones I.B."/>
            <person name="McGettigan J.A."/>
            <person name="Micheletti S.J."/>
            <person name="Nasrallah M.E."/>
            <person name="Ortiz D."/>
            <person name="Piller C.R."/>
            <person name="Privatt S.R."/>
            <person name="Schneider S.L."/>
            <person name="Sharp S."/>
            <person name="Smith T.C."/>
            <person name="Stanton J.D."/>
            <person name="Ullery H.E."/>
            <person name="Wilson R.J."/>
            <person name="Serrano M.G."/>
            <person name="Buck G."/>
            <person name="Lee V."/>
            <person name="Wang Y."/>
            <person name="Carvalho R."/>
            <person name="Voegtly L."/>
            <person name="Shi R."/>
            <person name="Duckworth R."/>
            <person name="Johnson A."/>
            <person name="Loviza R."/>
            <person name="Walstead R."/>
            <person name="Shah Z."/>
            <person name="Kiflezghi M."/>
            <person name="Wade K."/>
            <person name="Ball S.L."/>
            <person name="Bradley K.W."/>
            <person name="Asai D.J."/>
            <person name="Bowman C.A."/>
            <person name="Russell D.A."/>
            <person name="Pope W.H."/>
            <person name="Jacobs-Sera D."/>
            <person name="Hendrix R.W."/>
            <person name="Hatfull G.F."/>
        </authorList>
    </citation>
    <scope>NUCLEOTIDE SEQUENCE</scope>
</reference>
<dbReference type="InterPro" id="IPR036728">
    <property type="entry name" value="PBP_GOBP_sf"/>
</dbReference>
<feature type="chain" id="PRO_5006612760" evidence="1">
    <location>
        <begin position="23"/>
        <end position="130"/>
    </location>
</feature>
<dbReference type="EMBL" id="KT381501">
    <property type="protein sequence ID" value="ALR72507.1"/>
    <property type="molecule type" value="mRNA"/>
</dbReference>
<dbReference type="GO" id="GO:0005549">
    <property type="term" value="F:odorant binding"/>
    <property type="evidence" value="ECO:0007669"/>
    <property type="project" value="InterPro"/>
</dbReference>
<evidence type="ECO:0000256" key="1">
    <source>
        <dbReference type="SAM" id="SignalP"/>
    </source>
</evidence>
<evidence type="ECO:0000313" key="2">
    <source>
        <dbReference type="EMBL" id="ALR72507.1"/>
    </source>
</evidence>
<dbReference type="CDD" id="cd23992">
    <property type="entry name" value="PBP_GOBP"/>
    <property type="match status" value="1"/>
</dbReference>
<dbReference type="SUPFAM" id="SSF47565">
    <property type="entry name" value="Insect pheromone/odorant-binding proteins"/>
    <property type="match status" value="1"/>
</dbReference>